<name>A0ABY6V4S9_9ENTR</name>
<comment type="caution">
    <text evidence="1">The sequence shown here is derived from an EMBL/GenBank/DDBJ whole genome shotgun (WGS) entry which is preliminary data.</text>
</comment>
<keyword evidence="2" id="KW-1185">Reference proteome</keyword>
<dbReference type="EMBL" id="CABGGS010000001">
    <property type="protein sequence ID" value="VUS22672.1"/>
    <property type="molecule type" value="Genomic_DNA"/>
</dbReference>
<gene>
    <name evidence="1" type="ORF">SB6411_00204</name>
</gene>
<sequence length="87" mass="10501">MLRQSGINQAFRESIRRNSKGFQSLYKRDFVFSLVALGIHISFPEAYRWIESRQICFAAKTPDYSESYEHYRRELASYHHLKRIHFN</sequence>
<protein>
    <submittedName>
        <fullName evidence="1">Uncharacterized protein</fullName>
    </submittedName>
</protein>
<proteinExistence type="predicted"/>
<organism evidence="1 2">
    <name type="scientific">Klebsiella spallanzanii</name>
    <dbReference type="NCBI Taxonomy" id="2587528"/>
    <lineage>
        <taxon>Bacteria</taxon>
        <taxon>Pseudomonadati</taxon>
        <taxon>Pseudomonadota</taxon>
        <taxon>Gammaproteobacteria</taxon>
        <taxon>Enterobacterales</taxon>
        <taxon>Enterobacteriaceae</taxon>
        <taxon>Klebsiella/Raoultella group</taxon>
        <taxon>Klebsiella</taxon>
    </lineage>
</organism>
<dbReference type="Proteomes" id="UP000317652">
    <property type="component" value="Unassembled WGS sequence"/>
</dbReference>
<evidence type="ECO:0000313" key="2">
    <source>
        <dbReference type="Proteomes" id="UP000317652"/>
    </source>
</evidence>
<accession>A0ABY6V4S9</accession>
<reference evidence="1 2" key="1">
    <citation type="submission" date="2019-07" db="EMBL/GenBank/DDBJ databases">
        <authorList>
            <person name="Brisse S."/>
            <person name="Rodrigues C."/>
            <person name="Thorpe H."/>
        </authorList>
    </citation>
    <scope>NUCLEOTIDE SEQUENCE [LARGE SCALE GENOMIC DNA]</scope>
    <source>
        <strain evidence="1">SB6411</strain>
    </source>
</reference>
<evidence type="ECO:0000313" key="1">
    <source>
        <dbReference type="EMBL" id="VUS22672.1"/>
    </source>
</evidence>